<feature type="non-terminal residue" evidence="2">
    <location>
        <position position="133"/>
    </location>
</feature>
<keyword evidence="2" id="KW-0808">Transferase</keyword>
<proteinExistence type="predicted"/>
<organism evidence="2 3">
    <name type="scientific">Rhodoplanes roseus</name>
    <dbReference type="NCBI Taxonomy" id="29409"/>
    <lineage>
        <taxon>Bacteria</taxon>
        <taxon>Pseudomonadati</taxon>
        <taxon>Pseudomonadota</taxon>
        <taxon>Alphaproteobacteria</taxon>
        <taxon>Hyphomicrobiales</taxon>
        <taxon>Nitrobacteraceae</taxon>
        <taxon>Rhodoplanes</taxon>
    </lineage>
</organism>
<comment type="caution">
    <text evidence="2">The sequence shown here is derived from an EMBL/GenBank/DDBJ whole genome shotgun (WGS) entry which is preliminary data.</text>
</comment>
<dbReference type="SUPFAM" id="SSF52980">
    <property type="entry name" value="Restriction endonuclease-like"/>
    <property type="match status" value="1"/>
</dbReference>
<sequence>MAQTPIDRFRRETARRLRKNATDAELILWRHLRRLEAKGSHFRRQVPIGAYVVDFACMAARLVIEVDGSQHGEDEGCRRDEVRTRWLQAEGYRVMRFWNNDVIGNVEGVLDVIYAALHGGRDAEPRILKNTRH</sequence>
<gene>
    <name evidence="2" type="ORF">CH341_18680</name>
</gene>
<dbReference type="Pfam" id="PF04480">
    <property type="entry name" value="DUF559"/>
    <property type="match status" value="1"/>
</dbReference>
<dbReference type="OrthoDB" id="9798754at2"/>
<dbReference type="Proteomes" id="UP000249130">
    <property type="component" value="Unassembled WGS sequence"/>
</dbReference>
<accession>A0A327L4J7</accession>
<dbReference type="AlphaFoldDB" id="A0A327L4J7"/>
<protein>
    <submittedName>
        <fullName evidence="2">DNA methyltransferase</fullName>
    </submittedName>
</protein>
<dbReference type="InterPro" id="IPR007569">
    <property type="entry name" value="DUF559"/>
</dbReference>
<dbReference type="CDD" id="cd01038">
    <property type="entry name" value="Endonuclease_DUF559"/>
    <property type="match status" value="1"/>
</dbReference>
<dbReference type="PANTHER" id="PTHR38590">
    <property type="entry name" value="BLL0828 PROTEIN"/>
    <property type="match status" value="1"/>
</dbReference>
<evidence type="ECO:0000259" key="1">
    <source>
        <dbReference type="Pfam" id="PF04480"/>
    </source>
</evidence>
<evidence type="ECO:0000313" key="3">
    <source>
        <dbReference type="Proteomes" id="UP000249130"/>
    </source>
</evidence>
<dbReference type="PANTHER" id="PTHR38590:SF1">
    <property type="entry name" value="BLL0828 PROTEIN"/>
    <property type="match status" value="1"/>
</dbReference>
<name>A0A327L4J7_9BRAD</name>
<keyword evidence="3" id="KW-1185">Reference proteome</keyword>
<dbReference type="Gene3D" id="3.40.960.10">
    <property type="entry name" value="VSR Endonuclease"/>
    <property type="match status" value="1"/>
</dbReference>
<keyword evidence="2" id="KW-0489">Methyltransferase</keyword>
<feature type="domain" description="DUF559" evidence="1">
    <location>
        <begin position="11"/>
        <end position="117"/>
    </location>
</feature>
<reference evidence="2 3" key="1">
    <citation type="submission" date="2017-07" db="EMBL/GenBank/DDBJ databases">
        <title>Draft Genome Sequences of Select Purple Nonsulfur Bacteria.</title>
        <authorList>
            <person name="Lasarre B."/>
            <person name="Mckinlay J.B."/>
        </authorList>
    </citation>
    <scope>NUCLEOTIDE SEQUENCE [LARGE SCALE GENOMIC DNA]</scope>
    <source>
        <strain evidence="2 3">DSM 5909</strain>
    </source>
</reference>
<dbReference type="InterPro" id="IPR047216">
    <property type="entry name" value="Endonuclease_DUF559_bact"/>
</dbReference>
<dbReference type="EMBL" id="NPEX01000140">
    <property type="protein sequence ID" value="RAI42608.1"/>
    <property type="molecule type" value="Genomic_DNA"/>
</dbReference>
<dbReference type="InterPro" id="IPR011335">
    <property type="entry name" value="Restrct_endonuc-II-like"/>
</dbReference>
<dbReference type="GO" id="GO:0008168">
    <property type="term" value="F:methyltransferase activity"/>
    <property type="evidence" value="ECO:0007669"/>
    <property type="project" value="UniProtKB-KW"/>
</dbReference>
<dbReference type="RefSeq" id="WP_111420524.1">
    <property type="nucleotide sequence ID" value="NZ_NPEX01000140.1"/>
</dbReference>
<evidence type="ECO:0000313" key="2">
    <source>
        <dbReference type="EMBL" id="RAI42608.1"/>
    </source>
</evidence>
<dbReference type="GO" id="GO:0032259">
    <property type="term" value="P:methylation"/>
    <property type="evidence" value="ECO:0007669"/>
    <property type="project" value="UniProtKB-KW"/>
</dbReference>